<dbReference type="Proteomes" id="UP000076881">
    <property type="component" value="Unassembled WGS sequence"/>
</dbReference>
<evidence type="ECO:0000313" key="3">
    <source>
        <dbReference type="Proteomes" id="UP000076881"/>
    </source>
</evidence>
<name>A0A167QZR0_CORDF</name>
<reference evidence="2 3" key="1">
    <citation type="journal article" date="2016" name="Genome Biol. Evol.">
        <title>Divergent and convergent evolution of fungal pathogenicity.</title>
        <authorList>
            <person name="Shang Y."/>
            <person name="Xiao G."/>
            <person name="Zheng P."/>
            <person name="Cen K."/>
            <person name="Zhan S."/>
            <person name="Wang C."/>
        </authorList>
    </citation>
    <scope>NUCLEOTIDE SEQUENCE [LARGE SCALE GENOMIC DNA]</scope>
    <source>
        <strain evidence="2 3">RCEF 1005</strain>
    </source>
</reference>
<feature type="compositionally biased region" description="Basic and acidic residues" evidence="1">
    <location>
        <begin position="149"/>
        <end position="177"/>
    </location>
</feature>
<feature type="region of interest" description="Disordered" evidence="1">
    <location>
        <begin position="99"/>
        <end position="311"/>
    </location>
</feature>
<accession>A0A167QZR0</accession>
<organism evidence="2 3">
    <name type="scientific">Akanthomyces lecanii RCEF 1005</name>
    <dbReference type="NCBI Taxonomy" id="1081108"/>
    <lineage>
        <taxon>Eukaryota</taxon>
        <taxon>Fungi</taxon>
        <taxon>Dikarya</taxon>
        <taxon>Ascomycota</taxon>
        <taxon>Pezizomycotina</taxon>
        <taxon>Sordariomycetes</taxon>
        <taxon>Hypocreomycetidae</taxon>
        <taxon>Hypocreales</taxon>
        <taxon>Cordycipitaceae</taxon>
        <taxon>Akanthomyces</taxon>
        <taxon>Cordyceps confragosa</taxon>
    </lineage>
</organism>
<sequence>MAAAATYNSPVSLAASTASEKHKIAYMAIPGATELTGKARSPTATTHALHRVDGLQGLGYSQEVAIPIDSESEPESEPMDLEDSDADVPSFDEIHRRIAQQTSQARSVSSERTPTTMATNTPRAMASDSGTHGEPDGIVSPSGSLEPDLVPRGDQHHSGARTAHAETVDQGRSRVESTEAAYGLLSSNLDDDRVWRSCATLPQQTQPPPHQQANIGGGKSASHASDGNVGHGIHRNGESGNDDETADDNCNEDSDDDEVEDDDNDDDSDYINGNGDDDESQDEGSSFASRQRAGNKRRRSATHIAGRSLRKRNCSIRSPIRQKPDFFTKTRTPALRAKSVPCSAKSPWTQRTRLRSRSVPILLADEPANEPAAVCTARRQSEGSQAPRPSYDEYWVKVKFRRARIGGKTICAMQWEEGDKMQPPPNRASDNAQSRIRRTRAGFTTPQNDFLIEQKTFGKFSWKAITEMFNKRFEENRSQGTLQVHYSKKLKGQKQIDGETA</sequence>
<evidence type="ECO:0000313" key="2">
    <source>
        <dbReference type="EMBL" id="OAA58136.1"/>
    </source>
</evidence>
<dbReference type="OrthoDB" id="2420608at2759"/>
<comment type="caution">
    <text evidence="2">The sequence shown here is derived from an EMBL/GenBank/DDBJ whole genome shotgun (WGS) entry which is preliminary data.</text>
</comment>
<dbReference type="AlphaFoldDB" id="A0A167QZR0"/>
<feature type="compositionally biased region" description="Acidic residues" evidence="1">
    <location>
        <begin position="70"/>
        <end position="86"/>
    </location>
</feature>
<proteinExistence type="predicted"/>
<keyword evidence="3" id="KW-1185">Reference proteome</keyword>
<feature type="compositionally biased region" description="Polar residues" evidence="1">
    <location>
        <begin position="99"/>
        <end position="122"/>
    </location>
</feature>
<dbReference type="EMBL" id="AZHF01000028">
    <property type="protein sequence ID" value="OAA58136.1"/>
    <property type="molecule type" value="Genomic_DNA"/>
</dbReference>
<gene>
    <name evidence="2" type="ORF">LEL_10901</name>
</gene>
<evidence type="ECO:0000256" key="1">
    <source>
        <dbReference type="SAM" id="MobiDB-lite"/>
    </source>
</evidence>
<protein>
    <recommendedName>
        <fullName evidence="4">Myb-like domain-containing protein</fullName>
    </recommendedName>
</protein>
<feature type="compositionally biased region" description="Acidic residues" evidence="1">
    <location>
        <begin position="240"/>
        <end position="282"/>
    </location>
</feature>
<feature type="region of interest" description="Disordered" evidence="1">
    <location>
        <begin position="68"/>
        <end position="87"/>
    </location>
</feature>
<evidence type="ECO:0008006" key="4">
    <source>
        <dbReference type="Google" id="ProtNLM"/>
    </source>
</evidence>